<keyword evidence="3" id="KW-0503">Monooxygenase</keyword>
<sequence length="134" mass="14228">MCTSNGVTIVRAGTLEDKVPPQSQAGGEAQYGLQSHTVLRIDLHAALLALARSPQGDGPRVRFVVETQVVVYEPGSGSIILEGGRKVVADLVVAADGVHSKARSYIVEHCPASDYTGCCIFRFAVSMKEVSRTT</sequence>
<comment type="similarity">
    <text evidence="1">Belongs to the paxM FAD-dependent monooxygenase family.</text>
</comment>
<dbReference type="PANTHER" id="PTHR13789:SF215">
    <property type="entry name" value="FAD-BINDING DOMAIN-CONTAINING PROTEIN-RELATED"/>
    <property type="match status" value="1"/>
</dbReference>
<protein>
    <recommendedName>
        <fullName evidence="6">FAD-binding domain-containing protein</fullName>
    </recommendedName>
</protein>
<accession>M2NEF1</accession>
<dbReference type="InterPro" id="IPR036188">
    <property type="entry name" value="FAD/NAD-bd_sf"/>
</dbReference>
<reference evidence="4 5" key="1">
    <citation type="journal article" date="2012" name="PLoS Pathog.">
        <title>Diverse lifestyles and strategies of plant pathogenesis encoded in the genomes of eighteen Dothideomycetes fungi.</title>
        <authorList>
            <person name="Ohm R.A."/>
            <person name="Feau N."/>
            <person name="Henrissat B."/>
            <person name="Schoch C.L."/>
            <person name="Horwitz B.A."/>
            <person name="Barry K.W."/>
            <person name="Condon B.J."/>
            <person name="Copeland A.C."/>
            <person name="Dhillon B."/>
            <person name="Glaser F."/>
            <person name="Hesse C.N."/>
            <person name="Kosti I."/>
            <person name="LaButti K."/>
            <person name="Lindquist E.A."/>
            <person name="Lucas S."/>
            <person name="Salamov A.A."/>
            <person name="Bradshaw R.E."/>
            <person name="Ciuffetti L."/>
            <person name="Hamelin R.C."/>
            <person name="Kema G.H.J."/>
            <person name="Lawrence C."/>
            <person name="Scott J.A."/>
            <person name="Spatafora J.W."/>
            <person name="Turgeon B.G."/>
            <person name="de Wit P.J.G.M."/>
            <person name="Zhong S."/>
            <person name="Goodwin S.B."/>
            <person name="Grigoriev I.V."/>
        </authorList>
    </citation>
    <scope>NUCLEOTIDE SEQUENCE [LARGE SCALE GENOMIC DNA]</scope>
    <source>
        <strain evidence="4 5">UAMH 10762</strain>
    </source>
</reference>
<dbReference type="KEGG" id="bcom:BAUCODRAFT_459647"/>
<dbReference type="InterPro" id="IPR050493">
    <property type="entry name" value="FAD-dep_Monooxygenase_BioMet"/>
</dbReference>
<evidence type="ECO:0000313" key="4">
    <source>
        <dbReference type="EMBL" id="EMC97609.1"/>
    </source>
</evidence>
<dbReference type="SUPFAM" id="SSF51905">
    <property type="entry name" value="FAD/NAD(P)-binding domain"/>
    <property type="match status" value="1"/>
</dbReference>
<dbReference type="EMBL" id="KB445554">
    <property type="protein sequence ID" value="EMC97609.1"/>
    <property type="molecule type" value="Genomic_DNA"/>
</dbReference>
<evidence type="ECO:0000313" key="5">
    <source>
        <dbReference type="Proteomes" id="UP000011761"/>
    </source>
</evidence>
<proteinExistence type="inferred from homology"/>
<keyword evidence="5" id="KW-1185">Reference proteome</keyword>
<dbReference type="RefSeq" id="XP_007675902.1">
    <property type="nucleotide sequence ID" value="XM_007677712.1"/>
</dbReference>
<evidence type="ECO:0000256" key="1">
    <source>
        <dbReference type="ARBA" id="ARBA00007992"/>
    </source>
</evidence>
<dbReference type="Proteomes" id="UP000011761">
    <property type="component" value="Unassembled WGS sequence"/>
</dbReference>
<keyword evidence="2" id="KW-0560">Oxidoreductase</keyword>
<gene>
    <name evidence="4" type="ORF">BAUCODRAFT_459647</name>
</gene>
<evidence type="ECO:0000256" key="3">
    <source>
        <dbReference type="ARBA" id="ARBA00023033"/>
    </source>
</evidence>
<dbReference type="HOGENOM" id="CLU_1895805_0_0_1"/>
<dbReference type="Gene3D" id="3.50.50.60">
    <property type="entry name" value="FAD/NAD(P)-binding domain"/>
    <property type="match status" value="1"/>
</dbReference>
<dbReference type="AlphaFoldDB" id="M2NEF1"/>
<organism evidence="4 5">
    <name type="scientific">Baudoinia panamericana (strain UAMH 10762)</name>
    <name type="common">Angels' share fungus</name>
    <name type="synonym">Baudoinia compniacensis (strain UAMH 10762)</name>
    <dbReference type="NCBI Taxonomy" id="717646"/>
    <lineage>
        <taxon>Eukaryota</taxon>
        <taxon>Fungi</taxon>
        <taxon>Dikarya</taxon>
        <taxon>Ascomycota</taxon>
        <taxon>Pezizomycotina</taxon>
        <taxon>Dothideomycetes</taxon>
        <taxon>Dothideomycetidae</taxon>
        <taxon>Mycosphaerellales</taxon>
        <taxon>Teratosphaeriaceae</taxon>
        <taxon>Baudoinia</taxon>
    </lineage>
</organism>
<dbReference type="PANTHER" id="PTHR13789">
    <property type="entry name" value="MONOOXYGENASE"/>
    <property type="match status" value="1"/>
</dbReference>
<name>M2NEF1_BAUPA</name>
<evidence type="ECO:0008006" key="6">
    <source>
        <dbReference type="Google" id="ProtNLM"/>
    </source>
</evidence>
<dbReference type="GeneID" id="19114532"/>
<dbReference type="GO" id="GO:0004497">
    <property type="term" value="F:monooxygenase activity"/>
    <property type="evidence" value="ECO:0007669"/>
    <property type="project" value="UniProtKB-KW"/>
</dbReference>
<evidence type="ECO:0000256" key="2">
    <source>
        <dbReference type="ARBA" id="ARBA00023002"/>
    </source>
</evidence>